<evidence type="ECO:0000256" key="5">
    <source>
        <dbReference type="ARBA" id="ARBA00022737"/>
    </source>
</evidence>
<keyword evidence="6" id="KW-0256">Endoplasmic reticulum</keyword>
<name>A0A182N8K9_9DIPT</name>
<dbReference type="InterPro" id="IPR011992">
    <property type="entry name" value="EF-hand-dom_pair"/>
</dbReference>
<dbReference type="PANTHER" id="PTHR24098:SF0">
    <property type="entry name" value="OUTER SEGMENT 5"/>
    <property type="match status" value="1"/>
</dbReference>
<dbReference type="Pfam" id="PF13202">
    <property type="entry name" value="EF-hand_5"/>
    <property type="match status" value="1"/>
</dbReference>
<dbReference type="GO" id="GO:0005929">
    <property type="term" value="C:cilium"/>
    <property type="evidence" value="ECO:0007669"/>
    <property type="project" value="UniProtKB-SubCell"/>
</dbReference>
<keyword evidence="9" id="KW-0325">Glycoprotein</keyword>
<dbReference type="Pfam" id="PF00400">
    <property type="entry name" value="WD40"/>
    <property type="match status" value="2"/>
</dbReference>
<dbReference type="FunFam" id="1.10.238.10:FF:000104">
    <property type="entry name" value="calumenin isoform X1"/>
    <property type="match status" value="1"/>
</dbReference>
<keyword evidence="4" id="KW-0732">Signal</keyword>
<keyword evidence="11" id="KW-0966">Cell projection</keyword>
<dbReference type="Pfam" id="PF13499">
    <property type="entry name" value="EF-hand_7"/>
    <property type="match status" value="1"/>
</dbReference>
<keyword evidence="18" id="KW-1185">Reference proteome</keyword>
<evidence type="ECO:0000256" key="11">
    <source>
        <dbReference type="ARBA" id="ARBA00023273"/>
    </source>
</evidence>
<dbReference type="SMART" id="SM00320">
    <property type="entry name" value="WD40"/>
    <property type="match status" value="5"/>
</dbReference>
<proteinExistence type="predicted"/>
<dbReference type="Gene3D" id="2.130.10.10">
    <property type="entry name" value="YVTN repeat-like/Quinoprotein amine dehydrogenase"/>
    <property type="match status" value="1"/>
</dbReference>
<evidence type="ECO:0000256" key="8">
    <source>
        <dbReference type="ARBA" id="ARBA00023069"/>
    </source>
</evidence>
<dbReference type="AlphaFoldDB" id="A0A182N8K9"/>
<dbReference type="VEuPathDB" id="VectorBase:ADIR003983"/>
<evidence type="ECO:0000256" key="7">
    <source>
        <dbReference type="ARBA" id="ARBA00022837"/>
    </source>
</evidence>
<dbReference type="STRING" id="7168.A0A182N8K9"/>
<dbReference type="FunFam" id="1.10.238.10:FF:000424">
    <property type="entry name" value="GM18042"/>
    <property type="match status" value="1"/>
</dbReference>
<comment type="function">
    <text evidence="12">Probable molecular chaperone assisting protein biosynthesis and transport in the endoplasmic reticulum. Required for the proper biosynthesis and transport of pulmonary surfactant-associated protein A/SP-A, pulmonary surfactant-associated protein D/SP-D and the lipid transporter ABCA3. By regulating both the proper expression and the degradation through the endoplasmic reticulum-associated protein degradation pathway of these proteins plays a crucial role in pulmonary surfactant homeostasis. Has an anti-fibrotic activity by negatively regulating the secretion of type I and type III collagens. This calcium-binding protein also transiently associates with immature PCSK6 and regulates its secretion.</text>
</comment>
<dbReference type="Pfam" id="PF23387">
    <property type="entry name" value="TPR_IFT80_172"/>
    <property type="match status" value="1"/>
</dbReference>
<reference evidence="18" key="1">
    <citation type="submission" date="2013-03" db="EMBL/GenBank/DDBJ databases">
        <title>The Genome Sequence of Anopheles dirus WRAIR2.</title>
        <authorList>
            <consortium name="The Broad Institute Genomics Platform"/>
            <person name="Neafsey D.E."/>
            <person name="Walton C."/>
            <person name="Walker B."/>
            <person name="Young S.K."/>
            <person name="Zeng Q."/>
            <person name="Gargeya S."/>
            <person name="Fitzgerald M."/>
            <person name="Haas B."/>
            <person name="Abouelleil A."/>
            <person name="Allen A.W."/>
            <person name="Alvarado L."/>
            <person name="Arachchi H.M."/>
            <person name="Berlin A.M."/>
            <person name="Chapman S.B."/>
            <person name="Gainer-Dewar J."/>
            <person name="Goldberg J."/>
            <person name="Griggs A."/>
            <person name="Gujja S."/>
            <person name="Hansen M."/>
            <person name="Howarth C."/>
            <person name="Imamovic A."/>
            <person name="Ireland A."/>
            <person name="Larimer J."/>
            <person name="McCowan C."/>
            <person name="Murphy C."/>
            <person name="Pearson M."/>
            <person name="Poon T.W."/>
            <person name="Priest M."/>
            <person name="Roberts A."/>
            <person name="Saif S."/>
            <person name="Shea T."/>
            <person name="Sisk P."/>
            <person name="Sykes S."/>
            <person name="Wortman J."/>
            <person name="Nusbaum C."/>
            <person name="Birren B."/>
        </authorList>
    </citation>
    <scope>NUCLEOTIDE SEQUENCE [LARGE SCALE GENOMIC DNA]</scope>
    <source>
        <strain evidence="18">WRAIR2</strain>
    </source>
</reference>
<evidence type="ECO:0000256" key="13">
    <source>
        <dbReference type="ARBA" id="ARBA00063143"/>
    </source>
</evidence>
<dbReference type="InterPro" id="IPR018247">
    <property type="entry name" value="EF_Hand_1_Ca_BS"/>
</dbReference>
<feature type="domain" description="EF-hand" evidence="16">
    <location>
        <begin position="1014"/>
        <end position="1039"/>
    </location>
</feature>
<reference evidence="17" key="2">
    <citation type="submission" date="2020-05" db="UniProtKB">
        <authorList>
            <consortium name="EnsemblMetazoa"/>
        </authorList>
    </citation>
    <scope>IDENTIFICATION</scope>
    <source>
        <strain evidence="17">WRAIR2</strain>
    </source>
</reference>
<protein>
    <recommendedName>
        <fullName evidence="14">Reticulocalbin-3</fullName>
    </recommendedName>
</protein>
<feature type="repeat" description="WD" evidence="15">
    <location>
        <begin position="193"/>
        <end position="225"/>
    </location>
</feature>
<accession>A0A182N8K9</accession>
<evidence type="ECO:0000256" key="1">
    <source>
        <dbReference type="ARBA" id="ARBA00004138"/>
    </source>
</evidence>
<dbReference type="FunFam" id="2.130.10.10:FF:000463">
    <property type="entry name" value="intraflagellar transport protein 80 homolog"/>
    <property type="match status" value="1"/>
</dbReference>
<evidence type="ECO:0000256" key="4">
    <source>
        <dbReference type="ARBA" id="ARBA00022729"/>
    </source>
</evidence>
<evidence type="ECO:0000259" key="16">
    <source>
        <dbReference type="PROSITE" id="PS50222"/>
    </source>
</evidence>
<keyword evidence="7" id="KW-0106">Calcium</keyword>
<dbReference type="Gene3D" id="1.25.40.470">
    <property type="match status" value="1"/>
</dbReference>
<evidence type="ECO:0000256" key="10">
    <source>
        <dbReference type="ARBA" id="ARBA00023186"/>
    </source>
</evidence>
<evidence type="ECO:0000256" key="3">
    <source>
        <dbReference type="ARBA" id="ARBA00022723"/>
    </source>
</evidence>
<dbReference type="PROSITE" id="PS50082">
    <property type="entry name" value="WD_REPEATS_2"/>
    <property type="match status" value="2"/>
</dbReference>
<keyword evidence="15" id="KW-0853">WD repeat</keyword>
<dbReference type="InterPro" id="IPR001680">
    <property type="entry name" value="WD40_rpt"/>
</dbReference>
<dbReference type="GO" id="GO:0005509">
    <property type="term" value="F:calcium ion binding"/>
    <property type="evidence" value="ECO:0007669"/>
    <property type="project" value="InterPro"/>
</dbReference>
<comment type="subcellular location">
    <subcellularLocation>
        <location evidence="1">Cell projection</location>
        <location evidence="1">Cilium</location>
    </subcellularLocation>
    <subcellularLocation>
        <location evidence="2">Endoplasmic reticulum lumen</location>
    </subcellularLocation>
</comment>
<evidence type="ECO:0000256" key="12">
    <source>
        <dbReference type="ARBA" id="ARBA00056975"/>
    </source>
</evidence>
<evidence type="ECO:0000313" key="18">
    <source>
        <dbReference type="Proteomes" id="UP000075884"/>
    </source>
</evidence>
<dbReference type="Pfam" id="PF23335">
    <property type="entry name" value="Beta-prop_IFT80_2nd"/>
    <property type="match status" value="1"/>
</dbReference>
<comment type="subunit">
    <text evidence="13">Interacts with PCSK6 (immature form including the propeptide); probably involved in the maturation and the secretion of PCSK6.</text>
</comment>
<feature type="domain" description="EF-hand" evidence="16">
    <location>
        <begin position="930"/>
        <end position="965"/>
    </location>
</feature>
<dbReference type="PROSITE" id="PS50294">
    <property type="entry name" value="WD_REPEATS_REGION"/>
    <property type="match status" value="2"/>
</dbReference>
<dbReference type="InterPro" id="IPR056456">
    <property type="entry name" value="Beta-prop_IFT80_2nd"/>
</dbReference>
<organism evidence="17 18">
    <name type="scientific">Anopheles dirus</name>
    <dbReference type="NCBI Taxonomy" id="7168"/>
    <lineage>
        <taxon>Eukaryota</taxon>
        <taxon>Metazoa</taxon>
        <taxon>Ecdysozoa</taxon>
        <taxon>Arthropoda</taxon>
        <taxon>Hexapoda</taxon>
        <taxon>Insecta</taxon>
        <taxon>Pterygota</taxon>
        <taxon>Neoptera</taxon>
        <taxon>Endopterygota</taxon>
        <taxon>Diptera</taxon>
        <taxon>Nematocera</taxon>
        <taxon>Culicoidea</taxon>
        <taxon>Culicidae</taxon>
        <taxon>Anophelinae</taxon>
        <taxon>Anopheles</taxon>
    </lineage>
</organism>
<dbReference type="PROSITE" id="PS00018">
    <property type="entry name" value="EF_HAND_1"/>
    <property type="match status" value="5"/>
</dbReference>
<dbReference type="GO" id="GO:0015031">
    <property type="term" value="P:protein transport"/>
    <property type="evidence" value="ECO:0007669"/>
    <property type="project" value="UniProtKB-ARBA"/>
</dbReference>
<dbReference type="GO" id="GO:0060271">
    <property type="term" value="P:cilium assembly"/>
    <property type="evidence" value="ECO:0007669"/>
    <property type="project" value="TreeGrafter"/>
</dbReference>
<dbReference type="Proteomes" id="UP000075884">
    <property type="component" value="Unassembled WGS sequence"/>
</dbReference>
<feature type="domain" description="EF-hand" evidence="16">
    <location>
        <begin position="967"/>
        <end position="1002"/>
    </location>
</feature>
<evidence type="ECO:0000256" key="6">
    <source>
        <dbReference type="ARBA" id="ARBA00022824"/>
    </source>
</evidence>
<dbReference type="GO" id="GO:0030992">
    <property type="term" value="C:intraciliary transport particle B"/>
    <property type="evidence" value="ECO:0007669"/>
    <property type="project" value="TreeGrafter"/>
</dbReference>
<keyword evidence="8" id="KW-0969">Cilium</keyword>
<evidence type="ECO:0000256" key="14">
    <source>
        <dbReference type="ARBA" id="ARBA00072696"/>
    </source>
</evidence>
<evidence type="ECO:0000256" key="9">
    <source>
        <dbReference type="ARBA" id="ARBA00023180"/>
    </source>
</evidence>
<evidence type="ECO:0000256" key="15">
    <source>
        <dbReference type="PROSITE-ProRule" id="PRU00221"/>
    </source>
</evidence>
<dbReference type="GO" id="GO:0005788">
    <property type="term" value="C:endoplasmic reticulum lumen"/>
    <property type="evidence" value="ECO:0007669"/>
    <property type="project" value="UniProtKB-SubCell"/>
</dbReference>
<evidence type="ECO:0000313" key="17">
    <source>
        <dbReference type="EnsemblMetazoa" id="ADIR003983-PA"/>
    </source>
</evidence>
<dbReference type="InterPro" id="IPR056157">
    <property type="entry name" value="TPR_IFT80_172_dom"/>
</dbReference>
<keyword evidence="10" id="KW-0143">Chaperone</keyword>
<dbReference type="InterPro" id="IPR036322">
    <property type="entry name" value="WD40_repeat_dom_sf"/>
</dbReference>
<dbReference type="PANTHER" id="PTHR24098">
    <property type="entry name" value="OUTER SEGMENT 5"/>
    <property type="match status" value="1"/>
</dbReference>
<dbReference type="SUPFAM" id="SSF47473">
    <property type="entry name" value="EF-hand"/>
    <property type="match status" value="2"/>
</dbReference>
<dbReference type="InterPro" id="IPR002048">
    <property type="entry name" value="EF_hand_dom"/>
</dbReference>
<keyword evidence="3" id="KW-0479">Metal-binding</keyword>
<dbReference type="EnsemblMetazoa" id="ADIR003983-RA">
    <property type="protein sequence ID" value="ADIR003983-PA"/>
    <property type="gene ID" value="ADIR003983"/>
</dbReference>
<dbReference type="SMART" id="SM00054">
    <property type="entry name" value="EFh"/>
    <property type="match status" value="5"/>
</dbReference>
<dbReference type="Gene3D" id="1.10.238.10">
    <property type="entry name" value="EF-hand"/>
    <property type="match status" value="3"/>
</dbReference>
<dbReference type="CDD" id="cd16227">
    <property type="entry name" value="EFh_CREC_RCN2_like"/>
    <property type="match status" value="1"/>
</dbReference>
<sequence length="1094" mass="123588">MKFKTYITKDSKLKEAIAVLGWSNNEDIYSSSEDQQVYKWSSTNREMVQVAKLPDGFIPTDLHWLTGKGSGIGTPGANAPGGSKGGESLLIAGADGRFVILNKSARIERNVAAHAGPIVTARWSPDGAGLLTAGEDGIIKIWSRSGMLRSTVVQNEGQIRCARWSPSASAIVYCQGPFVAIKPLAANSKLTKWRAHEGMVLCLSWSNNTGMIGTGGEDCRYKIWDTLGTNVYTSVADDFAITSLDFCPDGELLAIGGFNMLKLCHYTGWSHSIVRFNQQATGSLFNIAWSADSTQIATSTSTGSLLFGHIIERELRNRNLKAITTGRKTVQLQDIVARTTDTLDFSERIIKWELGYGHLVVATVHQVHIFNENYINTPIIIDGRSDIRIIMLGKKHFILVDNNSIWIYTYTGRLHLNPRFAGSQAQIPHLNGRCISLGMDSLAVRDHSDQTVIHVFDLLPGATRQEEPYTIHSKSPVVEVAVCRFGNPDDQYLVYIDANQDLYITSVHSGPEYVMHKIGTQVTTMMWSSDTNILVGLHDLSYSVWYCPGEACADPTLIALTTFTYDTSEFGKNITLENFEGANITFRSSGAIFTVSVKTYCVILHKLFAENQWERALKLCRLVQNHLLWATLAAMASKRNQLDISEEAFSASLQIDKVNYLNYIKSLPASGPEHMAENSIMNGRIQEAEIILMHNKRIPEAIRFCLRMHRWGKALEVALKHETDVELVLEERRKYLQALEREENDPQFLAVDERSDDQMDRIMWLSALWMLLIAVCVQCAATHKHSHTHTVNKERTEDGAFAPRDAHHMEDGEHFSEFDHEAILGSVKEAEEFDNLSPEESKKRLAVLVTKMDQNADGYVDRHELKAWILRSFKSLAEEEASERFEDVDLNNDESVTWDEYLQETYGMDSEDEEGVRLPFEEPRNEEERKLIQDDKEMFEAADSNANGKLDATEFVHFISPEEFPQMLPIILRQTLRDKDTNKDGRIDFQEFVGDNAKDHDKEWLVVEMDKFKEDFDKDNDGYLNGNEILSWVVPSNDEVASDEVDHLFAASDDDHDDRLSHQEIIEKYDIFVGSEATDYGDHLQNIHHFDDEL</sequence>
<dbReference type="InterPro" id="IPR015943">
    <property type="entry name" value="WD40/YVTN_repeat-like_dom_sf"/>
</dbReference>
<dbReference type="SUPFAM" id="SSF50978">
    <property type="entry name" value="WD40 repeat-like"/>
    <property type="match status" value="2"/>
</dbReference>
<feature type="repeat" description="WD" evidence="15">
    <location>
        <begin position="111"/>
        <end position="143"/>
    </location>
</feature>
<dbReference type="PROSITE" id="PS50222">
    <property type="entry name" value="EF_HAND_2"/>
    <property type="match status" value="4"/>
</dbReference>
<evidence type="ECO:0000256" key="2">
    <source>
        <dbReference type="ARBA" id="ARBA00004319"/>
    </source>
</evidence>
<feature type="domain" description="EF-hand" evidence="16">
    <location>
        <begin position="840"/>
        <end position="875"/>
    </location>
</feature>
<keyword evidence="5" id="KW-0677">Repeat</keyword>
<dbReference type="FunFam" id="1.25.40.470:FF:000033">
    <property type="entry name" value="Outer segment 5"/>
    <property type="match status" value="1"/>
</dbReference>